<dbReference type="RefSeq" id="WP_341563731.1">
    <property type="nucleotide sequence ID" value="NZ_JBAKAQ010000003.1"/>
</dbReference>
<dbReference type="Gene3D" id="3.10.20.30">
    <property type="match status" value="1"/>
</dbReference>
<evidence type="ECO:0000313" key="1">
    <source>
        <dbReference type="EMBL" id="MEL0613435.1"/>
    </source>
</evidence>
<accession>A0ABU9G4M8</accession>
<dbReference type="InterPro" id="IPR003749">
    <property type="entry name" value="ThiS/MoaD-like"/>
</dbReference>
<dbReference type="InterPro" id="IPR012675">
    <property type="entry name" value="Beta-grasp_dom_sf"/>
</dbReference>
<dbReference type="EMBL" id="JBAKAR010000006">
    <property type="protein sequence ID" value="MEL0613435.1"/>
    <property type="molecule type" value="Genomic_DNA"/>
</dbReference>
<comment type="caution">
    <text evidence="1">The sequence shown here is derived from an EMBL/GenBank/DDBJ whole genome shotgun (WGS) entry which is preliminary data.</text>
</comment>
<dbReference type="NCBIfam" id="TIGR01683">
    <property type="entry name" value="thiS"/>
    <property type="match status" value="1"/>
</dbReference>
<sequence length="69" mass="7548">MSNEITLYVNDSPLSFLGKTVMDLLHQLDKPSQGIAVAIDQTVVPKSMWATTMLESDMNVFIFESIAGG</sequence>
<dbReference type="Pfam" id="PF02597">
    <property type="entry name" value="ThiS"/>
    <property type="match status" value="1"/>
</dbReference>
<dbReference type="CDD" id="cd00565">
    <property type="entry name" value="Ubl_ThiS"/>
    <property type="match status" value="1"/>
</dbReference>
<evidence type="ECO:0000313" key="2">
    <source>
        <dbReference type="Proteomes" id="UP001379949"/>
    </source>
</evidence>
<keyword evidence="2" id="KW-1185">Reference proteome</keyword>
<dbReference type="PANTHER" id="PTHR34472:SF1">
    <property type="entry name" value="SULFUR CARRIER PROTEIN THIS"/>
    <property type="match status" value="1"/>
</dbReference>
<dbReference type="SUPFAM" id="SSF54285">
    <property type="entry name" value="MoaD/ThiS"/>
    <property type="match status" value="1"/>
</dbReference>
<dbReference type="InterPro" id="IPR010035">
    <property type="entry name" value="Thi_S"/>
</dbReference>
<gene>
    <name evidence="1" type="primary">thiS</name>
    <name evidence="1" type="ORF">V6242_09765</name>
</gene>
<reference evidence="1 2" key="1">
    <citation type="submission" date="2024-02" db="EMBL/GenBank/DDBJ databases">
        <title>Bacteria isolated from the canopy kelp, Nereocystis luetkeana.</title>
        <authorList>
            <person name="Pfister C.A."/>
            <person name="Younker I.T."/>
            <person name="Light S.H."/>
        </authorList>
    </citation>
    <scope>NUCLEOTIDE SEQUENCE [LARGE SCALE GENOMIC DNA]</scope>
    <source>
        <strain evidence="1 2">TI.4.07</strain>
    </source>
</reference>
<dbReference type="PANTHER" id="PTHR34472">
    <property type="entry name" value="SULFUR CARRIER PROTEIN THIS"/>
    <property type="match status" value="1"/>
</dbReference>
<name>A0ABU9G4M8_9GAMM</name>
<protein>
    <submittedName>
        <fullName evidence="1">Sulfur carrier protein ThiS</fullName>
    </submittedName>
</protein>
<dbReference type="InterPro" id="IPR016155">
    <property type="entry name" value="Mopterin_synth/thiamin_S_b"/>
</dbReference>
<proteinExistence type="predicted"/>
<dbReference type="Proteomes" id="UP001379949">
    <property type="component" value="Unassembled WGS sequence"/>
</dbReference>
<organism evidence="1 2">
    <name type="scientific">Marinomonas arenicola</name>
    <dbReference type="NCBI Taxonomy" id="569601"/>
    <lineage>
        <taxon>Bacteria</taxon>
        <taxon>Pseudomonadati</taxon>
        <taxon>Pseudomonadota</taxon>
        <taxon>Gammaproteobacteria</taxon>
        <taxon>Oceanospirillales</taxon>
        <taxon>Oceanospirillaceae</taxon>
        <taxon>Marinomonas</taxon>
    </lineage>
</organism>